<accession>A0A6M6EBH9</accession>
<name>A0A6M6EBH9_PRIMG</name>
<dbReference type="AlphaFoldDB" id="A0A6M6EBH9"/>
<gene>
    <name evidence="1" type="ORF">FDZ14_32820</name>
</gene>
<reference evidence="1 2" key="1">
    <citation type="submission" date="2019-10" db="EMBL/GenBank/DDBJ databases">
        <title>Complete genome sequences for adaption low water activity.</title>
        <authorList>
            <person name="Zhao L."/>
            <person name="Zhong J."/>
        </authorList>
    </citation>
    <scope>NUCLEOTIDE SEQUENCE [LARGE SCALE GENOMIC DNA]</scope>
    <source>
        <strain evidence="1 2">FDU301</strain>
        <plasmid evidence="2">pfdu301a</plasmid>
    </source>
</reference>
<dbReference type="EMBL" id="CP045273">
    <property type="protein sequence ID" value="QJX80875.1"/>
    <property type="molecule type" value="Genomic_DNA"/>
</dbReference>
<geneLocation type="plasmid" evidence="2">
    <name>pfdu301a</name>
</geneLocation>
<dbReference type="Proteomes" id="UP000501076">
    <property type="component" value="Plasmid pFDU301A"/>
</dbReference>
<protein>
    <submittedName>
        <fullName evidence="1">Uncharacterized protein</fullName>
    </submittedName>
</protein>
<proteinExistence type="predicted"/>
<keyword evidence="1" id="KW-0614">Plasmid</keyword>
<dbReference type="RefSeq" id="WP_171778874.1">
    <property type="nucleotide sequence ID" value="NZ_CP045273.1"/>
</dbReference>
<organism evidence="1 2">
    <name type="scientific">Priestia megaterium</name>
    <name type="common">Bacillus megaterium</name>
    <dbReference type="NCBI Taxonomy" id="1404"/>
    <lineage>
        <taxon>Bacteria</taxon>
        <taxon>Bacillati</taxon>
        <taxon>Bacillota</taxon>
        <taxon>Bacilli</taxon>
        <taxon>Bacillales</taxon>
        <taxon>Bacillaceae</taxon>
        <taxon>Priestia</taxon>
    </lineage>
</organism>
<sequence length="92" mass="10420">MTTINIKGLDKRKVLQALYDSAQPLGMGFLHYTPEPLTLDQAENALAENLYKFDYLKGRVLKVNIIGDTFDSWLYDRDNGEGAAEQAINKIR</sequence>
<evidence type="ECO:0000313" key="2">
    <source>
        <dbReference type="Proteomes" id="UP000501076"/>
    </source>
</evidence>
<evidence type="ECO:0000313" key="1">
    <source>
        <dbReference type="EMBL" id="QJX80875.1"/>
    </source>
</evidence>